<dbReference type="OrthoDB" id="67165at2157"/>
<keyword evidence="1" id="KW-0812">Transmembrane</keyword>
<organism evidence="2 3">
    <name type="scientific">Methanobacterium lacus (strain AL-21)</name>
    <dbReference type="NCBI Taxonomy" id="877455"/>
    <lineage>
        <taxon>Archaea</taxon>
        <taxon>Methanobacteriati</taxon>
        <taxon>Methanobacteriota</taxon>
        <taxon>Methanomada group</taxon>
        <taxon>Methanobacteria</taxon>
        <taxon>Methanobacteriales</taxon>
        <taxon>Methanobacteriaceae</taxon>
        <taxon>Methanobacterium</taxon>
    </lineage>
</organism>
<dbReference type="AlphaFoldDB" id="F0T806"/>
<evidence type="ECO:0000313" key="2">
    <source>
        <dbReference type="EMBL" id="ADZ09632.1"/>
    </source>
</evidence>
<sequence length="145" mass="16599">MDWLWNLNFKKAFIIYIIVDLICLGPLGMTVPFFSILLGFPVGWYVSKRLYSPDLSVKTLLNKIFKYSLITSGFTFLMMIIAWGRIIPMIWGPTADMAHFGLPMILYDPVASFIGWIILMIFISPFLQFLTTVFAANLTVIRSES</sequence>
<keyword evidence="3" id="KW-1185">Reference proteome</keyword>
<dbReference type="EMBL" id="CP002551">
    <property type="protein sequence ID" value="ADZ09632.1"/>
    <property type="molecule type" value="Genomic_DNA"/>
</dbReference>
<accession>F0T806</accession>
<protein>
    <submittedName>
        <fullName evidence="2">Uncharacterized protein</fullName>
    </submittedName>
</protein>
<proteinExistence type="predicted"/>
<dbReference type="Proteomes" id="UP000007490">
    <property type="component" value="Chromosome"/>
</dbReference>
<evidence type="ECO:0000313" key="3">
    <source>
        <dbReference type="Proteomes" id="UP000007490"/>
    </source>
</evidence>
<dbReference type="KEGG" id="mel:Metbo_1392"/>
<feature type="transmembrane region" description="Helical" evidence="1">
    <location>
        <begin position="13"/>
        <end position="46"/>
    </location>
</feature>
<feature type="transmembrane region" description="Helical" evidence="1">
    <location>
        <begin position="67"/>
        <end position="91"/>
    </location>
</feature>
<keyword evidence="1" id="KW-1133">Transmembrane helix</keyword>
<name>F0T806_METLA</name>
<keyword evidence="1" id="KW-0472">Membrane</keyword>
<reference evidence="2 3" key="2">
    <citation type="journal article" date="2014" name="Int. J. Syst. Evol. Microbiol.">
        <title>Methanobacterium paludis sp. nov. and a novel strain of Methanobacterium lacus isolated from northern peatlands.</title>
        <authorList>
            <person name="Cadillo-Quiroz H."/>
            <person name="Brauer S.L."/>
            <person name="Goodson N."/>
            <person name="Yavitt J.B."/>
            <person name="Zinder S.H."/>
        </authorList>
    </citation>
    <scope>NUCLEOTIDE SEQUENCE [LARGE SCALE GENOMIC DNA]</scope>
    <source>
        <strain evidence="2 3">AL-21</strain>
    </source>
</reference>
<dbReference type="RefSeq" id="WP_013644983.1">
    <property type="nucleotide sequence ID" value="NC_015216.1"/>
</dbReference>
<reference evidence="3" key="1">
    <citation type="submission" date="2011-02" db="EMBL/GenBank/DDBJ databases">
        <title>Complete sequence of Methanobacterium sp. AL-21.</title>
        <authorList>
            <consortium name="US DOE Joint Genome Institute"/>
            <person name="Lucas S."/>
            <person name="Copeland A."/>
            <person name="Lapidus A."/>
            <person name="Cheng J.-F."/>
            <person name="Goodwin L."/>
            <person name="Pitluck S."/>
            <person name="Chertkov O."/>
            <person name="Detter J.C."/>
            <person name="Han C."/>
            <person name="Tapia R."/>
            <person name="Land M."/>
            <person name="Hauser L."/>
            <person name="Kyrpides N."/>
            <person name="Ivanova N."/>
            <person name="Mikhailova N."/>
            <person name="Pagani I."/>
            <person name="Cadillo-Quiroz H."/>
            <person name="Imachi H."/>
            <person name="Zinder S."/>
            <person name="Liu W."/>
            <person name="Woyke T."/>
        </authorList>
    </citation>
    <scope>NUCLEOTIDE SEQUENCE [LARGE SCALE GENOMIC DNA]</scope>
    <source>
        <strain evidence="3">AL-21</strain>
    </source>
</reference>
<dbReference type="GeneID" id="10277843"/>
<evidence type="ECO:0000256" key="1">
    <source>
        <dbReference type="SAM" id="Phobius"/>
    </source>
</evidence>
<dbReference type="HOGENOM" id="CLU_1782508_0_0_2"/>
<gene>
    <name evidence="2" type="ordered locus">Metbo_1392</name>
</gene>
<feature type="transmembrane region" description="Helical" evidence="1">
    <location>
        <begin position="111"/>
        <end position="140"/>
    </location>
</feature>